<feature type="binding site" evidence="15">
    <location>
        <position position="130"/>
    </location>
    <ligand>
        <name>Mg(2+)</name>
        <dbReference type="ChEBI" id="CHEBI:18420"/>
    </ligand>
</feature>
<dbReference type="SUPFAM" id="SSF143975">
    <property type="entry name" value="IlvD/EDD N-terminal domain-like"/>
    <property type="match status" value="1"/>
</dbReference>
<keyword evidence="9 15" id="KW-0456">Lyase</keyword>
<keyword evidence="5 15" id="KW-0479">Metal-binding</keyword>
<proteinExistence type="inferred from homology"/>
<evidence type="ECO:0000313" key="19">
    <source>
        <dbReference type="EMBL" id="GED22363.1"/>
    </source>
</evidence>
<dbReference type="NCBIfam" id="NF002068">
    <property type="entry name" value="PRK00911.1"/>
    <property type="match status" value="1"/>
</dbReference>
<dbReference type="InterPro" id="IPR000581">
    <property type="entry name" value="ILV_EDD_N"/>
</dbReference>
<comment type="cofactor">
    <cofactor evidence="15">
        <name>[2Fe-2S] cluster</name>
        <dbReference type="ChEBI" id="CHEBI:190135"/>
    </cofactor>
    <text evidence="15">Binds 1 [2Fe-2S] cluster per subunit. This cluster acts as a Lewis acid cofactor.</text>
</comment>
<dbReference type="AlphaFoldDB" id="A0A4Y4EZ75"/>
<evidence type="ECO:0000313" key="20">
    <source>
        <dbReference type="Proteomes" id="UP000319812"/>
    </source>
</evidence>
<evidence type="ECO:0000256" key="15">
    <source>
        <dbReference type="HAMAP-Rule" id="MF_00012"/>
    </source>
</evidence>
<dbReference type="Pfam" id="PF00920">
    <property type="entry name" value="ILVD_EDD_N"/>
    <property type="match status" value="1"/>
</dbReference>
<evidence type="ECO:0000256" key="6">
    <source>
        <dbReference type="ARBA" id="ARBA00022842"/>
    </source>
</evidence>
<evidence type="ECO:0000256" key="13">
    <source>
        <dbReference type="ARBA" id="ARBA00029437"/>
    </source>
</evidence>
<dbReference type="GO" id="GO:0000287">
    <property type="term" value="F:magnesium ion binding"/>
    <property type="evidence" value="ECO:0007669"/>
    <property type="project" value="UniProtKB-UniRule"/>
</dbReference>
<dbReference type="InterPro" id="IPR050165">
    <property type="entry name" value="DHAD_IlvD/Edd"/>
</dbReference>
<comment type="subunit">
    <text evidence="15">Homodimer.</text>
</comment>
<dbReference type="InterPro" id="IPR020558">
    <property type="entry name" value="DiOHA_6PGluconate_deHydtase_CS"/>
</dbReference>
<dbReference type="EC" id="4.2.1.9" evidence="14 15"/>
<evidence type="ECO:0000256" key="8">
    <source>
        <dbReference type="ARBA" id="ARBA00023014"/>
    </source>
</evidence>
<dbReference type="GO" id="GO:0051537">
    <property type="term" value="F:2 iron, 2 sulfur cluster binding"/>
    <property type="evidence" value="ECO:0007669"/>
    <property type="project" value="UniProtKB-UniRule"/>
</dbReference>
<keyword evidence="6 15" id="KW-0460">Magnesium</keyword>
<dbReference type="Gene3D" id="3.50.30.80">
    <property type="entry name" value="IlvD/EDD C-terminal domain-like"/>
    <property type="match status" value="1"/>
</dbReference>
<comment type="pathway">
    <text evidence="12 15">Amino-acid biosynthesis; L-valine biosynthesis; L-valine from pyruvate: step 3/4.</text>
</comment>
<evidence type="ECO:0000256" key="7">
    <source>
        <dbReference type="ARBA" id="ARBA00023004"/>
    </source>
</evidence>
<dbReference type="OrthoDB" id="9807077at2"/>
<comment type="pathway">
    <text evidence="13 15">Amino-acid biosynthesis; L-isoleucine biosynthesis; L-isoleucine from 2-oxobutanoate: step 3/4.</text>
</comment>
<feature type="binding site" evidence="15">
    <location>
        <position position="88"/>
    </location>
    <ligand>
        <name>Mg(2+)</name>
        <dbReference type="ChEBI" id="CHEBI:18420"/>
    </ligand>
</feature>
<dbReference type="NCBIfam" id="TIGR00110">
    <property type="entry name" value="ilvD"/>
    <property type="match status" value="1"/>
</dbReference>
<gene>
    <name evidence="19" type="primary">ilvD_1</name>
    <name evidence="15" type="synonym">ilvD</name>
    <name evidence="19" type="ORF">HHA01_13400</name>
</gene>
<feature type="domain" description="Dihydroxy-acid/6-phosphogluconate dehydratase N-terminal" evidence="17">
    <location>
        <begin position="41"/>
        <end position="355"/>
    </location>
</feature>
<feature type="active site" description="Proton acceptor" evidence="15">
    <location>
        <position position="475"/>
    </location>
</feature>
<keyword evidence="4 15" id="KW-0001">2Fe-2S</keyword>
<evidence type="ECO:0000256" key="2">
    <source>
        <dbReference type="ARBA" id="ARBA00006486"/>
    </source>
</evidence>
<comment type="catalytic activity">
    <reaction evidence="15">
        <text>(2R,3R)-2,3-dihydroxy-3-methylpentanoate = (S)-3-methyl-2-oxopentanoate + H2O</text>
        <dbReference type="Rhea" id="RHEA:27694"/>
        <dbReference type="ChEBI" id="CHEBI:15377"/>
        <dbReference type="ChEBI" id="CHEBI:35146"/>
        <dbReference type="ChEBI" id="CHEBI:49258"/>
        <dbReference type="EC" id="4.2.1.9"/>
    </reaction>
</comment>
<feature type="region of interest" description="Disordered" evidence="16">
    <location>
        <begin position="1"/>
        <end position="21"/>
    </location>
</feature>
<dbReference type="EMBL" id="BJOC01000018">
    <property type="protein sequence ID" value="GED22363.1"/>
    <property type="molecule type" value="Genomic_DNA"/>
</dbReference>
<dbReference type="UniPathway" id="UPA00049">
    <property type="reaction ID" value="UER00061"/>
</dbReference>
<organism evidence="19 20">
    <name type="scientific">Halomonas halmophila</name>
    <dbReference type="NCBI Taxonomy" id="252"/>
    <lineage>
        <taxon>Bacteria</taxon>
        <taxon>Pseudomonadati</taxon>
        <taxon>Pseudomonadota</taxon>
        <taxon>Gammaproteobacteria</taxon>
        <taxon>Oceanospirillales</taxon>
        <taxon>Halomonadaceae</taxon>
        <taxon>Halomonas</taxon>
    </lineage>
</organism>
<comment type="cofactor">
    <cofactor evidence="1 15">
        <name>Mg(2+)</name>
        <dbReference type="ChEBI" id="CHEBI:18420"/>
    </cofactor>
</comment>
<comment type="caution">
    <text evidence="19">The sequence shown here is derived from an EMBL/GenBank/DDBJ whole genome shotgun (WGS) entry which is preliminary data.</text>
</comment>
<dbReference type="RefSeq" id="WP_141319016.1">
    <property type="nucleotide sequence ID" value="NZ_BJOC01000018.1"/>
</dbReference>
<feature type="modified residue" description="N6-carboxylysine" evidence="15">
    <location>
        <position position="131"/>
    </location>
</feature>
<evidence type="ECO:0000256" key="10">
    <source>
        <dbReference type="ARBA" id="ARBA00023304"/>
    </source>
</evidence>
<evidence type="ECO:0000259" key="17">
    <source>
        <dbReference type="Pfam" id="PF00920"/>
    </source>
</evidence>
<keyword evidence="20" id="KW-1185">Reference proteome</keyword>
<keyword evidence="7 15" id="KW-0408">Iron</keyword>
<dbReference type="PROSITE" id="PS00887">
    <property type="entry name" value="ILVD_EDD_2"/>
    <property type="match status" value="1"/>
</dbReference>
<feature type="binding site" description="via carbamate group" evidence="15">
    <location>
        <position position="131"/>
    </location>
    <ligand>
        <name>Mg(2+)</name>
        <dbReference type="ChEBI" id="CHEBI:18420"/>
    </ligand>
</feature>
<keyword evidence="8 15" id="KW-0411">Iron-sulfur</keyword>
<comment type="function">
    <text evidence="15">Functions in the biosynthesis of branched-chain amino acids. Catalyzes the dehydration of (2R,3R)-2,3-dihydroxy-3-methylpentanoate (2,3-dihydroxy-3-methylvalerate) into 2-oxo-3-methylpentanoate (2-oxo-3-methylvalerate) and of (2R)-2,3-dihydroxy-3-methylbutanoate (2,3-dihydroxyisovalerate) into 2-oxo-3-methylbutanoate (2-oxoisovalerate), the penultimate precursor to L-isoleucine and L-valine, respectively.</text>
</comment>
<dbReference type="InterPro" id="IPR004404">
    <property type="entry name" value="DihydroxyA_deHydtase"/>
</dbReference>
<accession>A0A4Y4EZ75</accession>
<feature type="domain" description="Dihydroxy-acid/6-phosphogluconate dehydratase C-terminal" evidence="18">
    <location>
        <begin position="368"/>
        <end position="556"/>
    </location>
</feature>
<dbReference type="InterPro" id="IPR042096">
    <property type="entry name" value="Dihydro-acid_dehy_C"/>
</dbReference>
<evidence type="ECO:0000256" key="11">
    <source>
        <dbReference type="ARBA" id="ARBA00029304"/>
    </source>
</evidence>
<dbReference type="InterPro" id="IPR056740">
    <property type="entry name" value="ILV_EDD_C"/>
</dbReference>
<feature type="binding site" evidence="15">
    <location>
        <position position="449"/>
    </location>
    <ligand>
        <name>Mg(2+)</name>
        <dbReference type="ChEBI" id="CHEBI:18420"/>
    </ligand>
</feature>
<dbReference type="HAMAP" id="MF_00012">
    <property type="entry name" value="IlvD"/>
    <property type="match status" value="1"/>
</dbReference>
<evidence type="ECO:0000256" key="12">
    <source>
        <dbReference type="ARBA" id="ARBA00029436"/>
    </source>
</evidence>
<comment type="caution">
    <text evidence="15">Lacks conserved residue(s) required for the propagation of feature annotation.</text>
</comment>
<comment type="similarity">
    <text evidence="2 15">Belongs to the IlvD/Edd family.</text>
</comment>
<dbReference type="FunFam" id="3.50.30.80:FF:000001">
    <property type="entry name" value="Dihydroxy-acid dehydratase"/>
    <property type="match status" value="1"/>
</dbReference>
<evidence type="ECO:0000256" key="16">
    <source>
        <dbReference type="SAM" id="MobiDB-lite"/>
    </source>
</evidence>
<sequence>MSNTPSDPRRRHSAPVVDGVGKSASRAMLRAVGFSDEDFTKPQVGVASTWSQVTPCNSHIAELAEQASQGADAAGGKGVIFNTITISDGIANGTEGMKYSLVSRELIADSIEAVAGCEGFDGVVALGGCDKNMPGCVMGLARLNRPGVFVYGGTIMPGANHTDLVSVFEAMGAHSRGDMDLIDVKQIEETAIPGPGSCGGMYTANTMASAIEALGMSLPGSSAQNAVSDDKRADSHAAGEAVLNLLDKDIKPSDIMTREAFENAITVVIALGGSTNAVLHLIAMADTIGVSLSLEDFTEIGRRVPVLADLRPSGHYMMSELVAIGGILPLMKMLLEAGMLHGDCLTVTGRTLAENLADVAPYPVDQSIIAPLDAPLKNESHLRILYGNLAPEGAVAKITGKEGTHFTGTARVFGSEEEAQARINDGVVVAGDVVVIRYEGPRGGPGMREMLTPTSAIMGRGLGDQVALITDGRFSGGSHGFVVGHVTPEAFDGGPLALVEDGDTITIDAEANTIDVSLDDAELKRRRAAWQRPEPRYTRGALAKYAKVVSSASMGAVTDRLD</sequence>
<dbReference type="GO" id="GO:0004160">
    <property type="term" value="F:dihydroxy-acid dehydratase activity"/>
    <property type="evidence" value="ECO:0007669"/>
    <property type="project" value="UniProtKB-UniRule"/>
</dbReference>
<evidence type="ECO:0000256" key="5">
    <source>
        <dbReference type="ARBA" id="ARBA00022723"/>
    </source>
</evidence>
<protein>
    <recommendedName>
        <fullName evidence="14 15">Dihydroxy-acid dehydratase</fullName>
        <shortName evidence="15">DAD</shortName>
        <ecNumber evidence="14 15">4.2.1.9</ecNumber>
    </recommendedName>
</protein>
<dbReference type="SUPFAM" id="SSF52016">
    <property type="entry name" value="LeuD/IlvD-like"/>
    <property type="match status" value="1"/>
</dbReference>
<evidence type="ECO:0000256" key="1">
    <source>
        <dbReference type="ARBA" id="ARBA00001946"/>
    </source>
</evidence>
<keyword evidence="3 15" id="KW-0028">Amino-acid biosynthesis</keyword>
<dbReference type="PROSITE" id="PS00886">
    <property type="entry name" value="ILVD_EDD_1"/>
    <property type="match status" value="1"/>
</dbReference>
<dbReference type="Pfam" id="PF24877">
    <property type="entry name" value="ILV_EDD_C"/>
    <property type="match status" value="1"/>
</dbReference>
<dbReference type="GO" id="GO:0009099">
    <property type="term" value="P:L-valine biosynthetic process"/>
    <property type="evidence" value="ECO:0007669"/>
    <property type="project" value="UniProtKB-UniRule"/>
</dbReference>
<evidence type="ECO:0000256" key="14">
    <source>
        <dbReference type="ARBA" id="ARBA00029490"/>
    </source>
</evidence>
<reference evidence="19 20" key="1">
    <citation type="submission" date="2019-06" db="EMBL/GenBank/DDBJ databases">
        <title>Whole genome shotgun sequence of Halomonas halmophila NBRC 15537.</title>
        <authorList>
            <person name="Hosoyama A."/>
            <person name="Uohara A."/>
            <person name="Ohji S."/>
            <person name="Ichikawa N."/>
        </authorList>
    </citation>
    <scope>NUCLEOTIDE SEQUENCE [LARGE SCALE GENOMIC DNA]</scope>
    <source>
        <strain evidence="19 20">NBRC 15537</strain>
    </source>
</reference>
<name>A0A4Y4EZ75_9GAMM</name>
<dbReference type="PANTHER" id="PTHR21000">
    <property type="entry name" value="DIHYDROXY-ACID DEHYDRATASE DAD"/>
    <property type="match status" value="1"/>
</dbReference>
<dbReference type="InterPro" id="IPR037237">
    <property type="entry name" value="IlvD/EDD_N"/>
</dbReference>
<dbReference type="GO" id="GO:0009097">
    <property type="term" value="P:isoleucine biosynthetic process"/>
    <property type="evidence" value="ECO:0007669"/>
    <property type="project" value="UniProtKB-UniRule"/>
</dbReference>
<evidence type="ECO:0000256" key="3">
    <source>
        <dbReference type="ARBA" id="ARBA00022605"/>
    </source>
</evidence>
<dbReference type="Proteomes" id="UP000319812">
    <property type="component" value="Unassembled WGS sequence"/>
</dbReference>
<evidence type="ECO:0000256" key="9">
    <source>
        <dbReference type="ARBA" id="ARBA00023239"/>
    </source>
</evidence>
<evidence type="ECO:0000256" key="4">
    <source>
        <dbReference type="ARBA" id="ARBA00022714"/>
    </source>
</evidence>
<dbReference type="PANTHER" id="PTHR21000:SF5">
    <property type="entry name" value="DIHYDROXY-ACID DEHYDRATASE, MITOCHONDRIAL"/>
    <property type="match status" value="1"/>
</dbReference>
<feature type="binding site" evidence="15">
    <location>
        <position position="56"/>
    </location>
    <ligand>
        <name>[2Fe-2S] cluster</name>
        <dbReference type="ChEBI" id="CHEBI:190135"/>
    </ligand>
</feature>
<keyword evidence="10 15" id="KW-0100">Branched-chain amino acid biosynthesis</keyword>
<evidence type="ECO:0000259" key="18">
    <source>
        <dbReference type="Pfam" id="PF24877"/>
    </source>
</evidence>
<dbReference type="UniPathway" id="UPA00047">
    <property type="reaction ID" value="UER00057"/>
</dbReference>
<comment type="catalytic activity">
    <reaction evidence="11">
        <text>(2R)-2,3-dihydroxy-3-methylbutanoate = 3-methyl-2-oxobutanoate + H2O</text>
        <dbReference type="Rhea" id="RHEA:24809"/>
        <dbReference type="ChEBI" id="CHEBI:11851"/>
        <dbReference type="ChEBI" id="CHEBI:15377"/>
        <dbReference type="ChEBI" id="CHEBI:49072"/>
        <dbReference type="EC" id="4.2.1.9"/>
    </reaction>
    <physiologicalReaction direction="left-to-right" evidence="11">
        <dbReference type="Rhea" id="RHEA:24810"/>
    </physiologicalReaction>
</comment>